<evidence type="ECO:0000256" key="1">
    <source>
        <dbReference type="ARBA" id="ARBA00001974"/>
    </source>
</evidence>
<comment type="cofactor">
    <cofactor evidence="1">
        <name>FAD</name>
        <dbReference type="ChEBI" id="CHEBI:57692"/>
    </cofactor>
</comment>
<dbReference type="STRING" id="82805.SAMN04487998_3708"/>
<evidence type="ECO:0000256" key="3">
    <source>
        <dbReference type="ARBA" id="ARBA00022548"/>
    </source>
</evidence>
<dbReference type="OrthoDB" id="1154541at2"/>
<evidence type="ECO:0000256" key="6">
    <source>
        <dbReference type="ARBA" id="ARBA00023002"/>
    </source>
</evidence>
<dbReference type="GO" id="GO:0004769">
    <property type="term" value="F:steroid Delta-isomerase activity"/>
    <property type="evidence" value="ECO:0007669"/>
    <property type="project" value="UniProtKB-EC"/>
</dbReference>
<dbReference type="GO" id="GO:0008203">
    <property type="term" value="P:cholesterol metabolic process"/>
    <property type="evidence" value="ECO:0007669"/>
    <property type="project" value="UniProtKB-KW"/>
</dbReference>
<feature type="domain" description="Glucose-methanol-choline oxidoreductase N-terminal" evidence="17">
    <location>
        <begin position="134"/>
        <end position="157"/>
    </location>
</feature>
<dbReference type="InterPro" id="IPR036188">
    <property type="entry name" value="FAD/NAD-bd_sf"/>
</dbReference>
<keyword evidence="9" id="KW-0753">Steroid metabolism</keyword>
<dbReference type="EC" id="1.1.3.6" evidence="13"/>
<dbReference type="Gene3D" id="3.50.50.60">
    <property type="entry name" value="FAD/NAD(P)-binding domain"/>
    <property type="match status" value="1"/>
</dbReference>
<dbReference type="AlphaFoldDB" id="A0A1I0J8H2"/>
<evidence type="ECO:0000256" key="15">
    <source>
        <dbReference type="ARBA" id="ARBA00049778"/>
    </source>
</evidence>
<dbReference type="PROSITE" id="PS00623">
    <property type="entry name" value="GMC_OXRED_1"/>
    <property type="match status" value="1"/>
</dbReference>
<evidence type="ECO:0000256" key="5">
    <source>
        <dbReference type="ARBA" id="ARBA00022827"/>
    </source>
</evidence>
<evidence type="ECO:0000256" key="8">
    <source>
        <dbReference type="ARBA" id="ARBA00023166"/>
    </source>
</evidence>
<dbReference type="Pfam" id="PF05199">
    <property type="entry name" value="GMC_oxred_C"/>
    <property type="match status" value="1"/>
</dbReference>
<keyword evidence="7" id="KW-0443">Lipid metabolism</keyword>
<dbReference type="SUPFAM" id="SSF51905">
    <property type="entry name" value="FAD/NAD(P)-binding domain"/>
    <property type="match status" value="1"/>
</dbReference>
<keyword evidence="5 16" id="KW-0274">FAD</keyword>
<dbReference type="SUPFAM" id="SSF54373">
    <property type="entry name" value="FAD-linked reductases, C-terminal domain"/>
    <property type="match status" value="1"/>
</dbReference>
<name>A0A1I0J8H2_9BACT</name>
<dbReference type="PANTHER" id="PTHR47470:SF1">
    <property type="entry name" value="FAD-DEPENDENT OXIDOREDUCTASE 2 FAD BINDING DOMAIN-CONTAINING PROTEIN"/>
    <property type="match status" value="1"/>
</dbReference>
<dbReference type="Pfam" id="PF00732">
    <property type="entry name" value="GMC_oxred_N"/>
    <property type="match status" value="1"/>
</dbReference>
<keyword evidence="3" id="KW-0153">Cholesterol metabolism</keyword>
<evidence type="ECO:0000256" key="14">
    <source>
        <dbReference type="ARBA" id="ARBA00049744"/>
    </source>
</evidence>
<dbReference type="PANTHER" id="PTHR47470">
    <property type="entry name" value="CHOLESTEROL OXIDASE"/>
    <property type="match status" value="1"/>
</dbReference>
<evidence type="ECO:0000256" key="7">
    <source>
        <dbReference type="ARBA" id="ARBA00023098"/>
    </source>
</evidence>
<evidence type="ECO:0000259" key="17">
    <source>
        <dbReference type="PROSITE" id="PS00623"/>
    </source>
</evidence>
<keyword evidence="6" id="KW-0560">Oxidoreductase</keyword>
<dbReference type="EC" id="5.3.3.1" evidence="11"/>
<evidence type="ECO:0000256" key="9">
    <source>
        <dbReference type="ARBA" id="ARBA00023221"/>
    </source>
</evidence>
<comment type="pathway">
    <text evidence="12">Steroid metabolism; cholesterol degradation.</text>
</comment>
<evidence type="ECO:0000313" key="18">
    <source>
        <dbReference type="EMBL" id="SEU06130.1"/>
    </source>
</evidence>
<dbReference type="InterPro" id="IPR000172">
    <property type="entry name" value="GMC_OxRdtase_N"/>
</dbReference>
<keyword evidence="19" id="KW-1185">Reference proteome</keyword>
<sequence length="530" mass="58301">MDRKEFIQTGSMGLAALLFLGAGSVSGKAPGTRRRTSGSPAVIIEKEVVIIGSGYGGSVAALRLCEKGIPVTLLEMGLDWEKSGEKFSPMISPGHSAAWLKTRTIAPFLNLFPLKKFTGALDRLDFEHIKIWLGRGVGGGSLVNGGMAVTPKKEYFQEIFPSLDAEKFYAHYFPLANQELGANTASEDFLKSCDFYKFNKVGEQEAEKAGFKTVRVPNVYDFKYMEQEYRNEVPRSALAGEVIYGNNHGKLSLDKTYLKKAGATGKLEILELHRVNSVAQNPDKSYTLDISIINTAGEEVEHKLIRTKKLVLSAGTMGSLELLLKSNALTQFPLDKHIGQQWGNNGNFMTGRNFVNTFSGGTGAQQSTIPVGGIDHWHDKKHPFFVEIAPLPMGMDVATSLYLMVNKLKKYGDVSYNAQTSKLRLNWNESHTAHMKDNAKYFLRTMNKANGGTRSHLLFHNGFGADICYHPLGGIVLGKATDQFGRLNGHQNLYVVDGSLIPGTIGVNPFVTITAIAEYCMEHVIKEDFS</sequence>
<comment type="similarity">
    <text evidence="2 16">Belongs to the GMC oxidoreductase family.</text>
</comment>
<dbReference type="RefSeq" id="WP_092774217.1">
    <property type="nucleotide sequence ID" value="NZ_FOHS01000007.1"/>
</dbReference>
<keyword evidence="10" id="KW-0413">Isomerase</keyword>
<keyword evidence="4 16" id="KW-0285">Flavoprotein</keyword>
<evidence type="ECO:0000256" key="4">
    <source>
        <dbReference type="ARBA" id="ARBA00022630"/>
    </source>
</evidence>
<accession>A0A1I0J8H2</accession>
<dbReference type="InterPro" id="IPR007867">
    <property type="entry name" value="GMC_OxRtase_C"/>
</dbReference>
<dbReference type="GO" id="GO:0050660">
    <property type="term" value="F:flavin adenine dinucleotide binding"/>
    <property type="evidence" value="ECO:0007669"/>
    <property type="project" value="InterPro"/>
</dbReference>
<keyword evidence="8" id="KW-1207">Sterol metabolism</keyword>
<evidence type="ECO:0000256" key="16">
    <source>
        <dbReference type="RuleBase" id="RU003968"/>
    </source>
</evidence>
<dbReference type="Proteomes" id="UP000198697">
    <property type="component" value="Unassembled WGS sequence"/>
</dbReference>
<gene>
    <name evidence="18" type="ORF">SAMN04487998_3708</name>
</gene>
<proteinExistence type="inferred from homology"/>
<dbReference type="Gene3D" id="3.30.410.10">
    <property type="entry name" value="Cholesterol Oxidase, domain 2"/>
    <property type="match status" value="1"/>
</dbReference>
<dbReference type="EMBL" id="FOHS01000007">
    <property type="protein sequence ID" value="SEU06130.1"/>
    <property type="molecule type" value="Genomic_DNA"/>
</dbReference>
<evidence type="ECO:0000256" key="10">
    <source>
        <dbReference type="ARBA" id="ARBA00023235"/>
    </source>
</evidence>
<evidence type="ECO:0000256" key="13">
    <source>
        <dbReference type="ARBA" id="ARBA00049723"/>
    </source>
</evidence>
<dbReference type="InterPro" id="IPR052542">
    <property type="entry name" value="Cholesterol_Oxidase"/>
</dbReference>
<protein>
    <recommendedName>
        <fullName evidence="14">Cholesterol oxidase</fullName>
        <ecNumber evidence="13">1.1.3.6</ecNumber>
        <ecNumber evidence="11">5.3.3.1</ecNumber>
    </recommendedName>
    <alternativeName>
        <fullName evidence="15">Cholesterol isomerase</fullName>
    </alternativeName>
</protein>
<reference evidence="19" key="1">
    <citation type="submission" date="2016-10" db="EMBL/GenBank/DDBJ databases">
        <authorList>
            <person name="Varghese N."/>
            <person name="Submissions S."/>
        </authorList>
    </citation>
    <scope>NUCLEOTIDE SEQUENCE [LARGE SCALE GENOMIC DNA]</scope>
    <source>
        <strain evidence="19">DSM 15310</strain>
    </source>
</reference>
<organism evidence="18 19">
    <name type="scientific">Hymenobacter actinosclerus</name>
    <dbReference type="NCBI Taxonomy" id="82805"/>
    <lineage>
        <taxon>Bacteria</taxon>
        <taxon>Pseudomonadati</taxon>
        <taxon>Bacteroidota</taxon>
        <taxon>Cytophagia</taxon>
        <taxon>Cytophagales</taxon>
        <taxon>Hymenobacteraceae</taxon>
        <taxon>Hymenobacter</taxon>
    </lineage>
</organism>
<evidence type="ECO:0000256" key="11">
    <source>
        <dbReference type="ARBA" id="ARBA00038856"/>
    </source>
</evidence>
<evidence type="ECO:0000256" key="12">
    <source>
        <dbReference type="ARBA" id="ARBA00049645"/>
    </source>
</evidence>
<evidence type="ECO:0000313" key="19">
    <source>
        <dbReference type="Proteomes" id="UP000198697"/>
    </source>
</evidence>
<evidence type="ECO:0000256" key="2">
    <source>
        <dbReference type="ARBA" id="ARBA00010790"/>
    </source>
</evidence>
<dbReference type="Pfam" id="PF22500">
    <property type="entry name" value="GMC_oxred_C_1st"/>
    <property type="match status" value="1"/>
</dbReference>
<dbReference type="GO" id="GO:0016995">
    <property type="term" value="F:cholesterol oxidase activity"/>
    <property type="evidence" value="ECO:0007669"/>
    <property type="project" value="UniProtKB-EC"/>
</dbReference>